<dbReference type="HAMAP" id="MF_01930">
    <property type="entry name" value="PurN"/>
    <property type="match status" value="1"/>
</dbReference>
<evidence type="ECO:0000256" key="1">
    <source>
        <dbReference type="ARBA" id="ARBA00005054"/>
    </source>
</evidence>
<dbReference type="GO" id="GO:0006189">
    <property type="term" value="P:'de novo' IMP biosynthetic process"/>
    <property type="evidence" value="ECO:0007669"/>
    <property type="project" value="UniProtKB-UniPathway"/>
</dbReference>
<dbReference type="AlphaFoldDB" id="X1SIF0"/>
<comment type="caution">
    <text evidence="10">The sequence shown here is derived from an EMBL/GenBank/DDBJ whole genome shotgun (WGS) entry which is preliminary data.</text>
</comment>
<comment type="similarity">
    <text evidence="5">Belongs to the GART family.</text>
</comment>
<dbReference type="InterPro" id="IPR002376">
    <property type="entry name" value="Formyl_transf_N"/>
</dbReference>
<dbReference type="NCBIfam" id="TIGR00639">
    <property type="entry name" value="PurN"/>
    <property type="match status" value="1"/>
</dbReference>
<evidence type="ECO:0000256" key="6">
    <source>
        <dbReference type="ARBA" id="ARBA00041324"/>
    </source>
</evidence>
<protein>
    <recommendedName>
        <fullName evidence="2">phosphoribosylglycinamide formyltransferase 1</fullName>
        <ecNumber evidence="2">2.1.2.2</ecNumber>
    </recommendedName>
    <alternativeName>
        <fullName evidence="7">5'-phosphoribosylglycinamide transformylase</fullName>
    </alternativeName>
    <alternativeName>
        <fullName evidence="6">GAR transformylase</fullName>
    </alternativeName>
</protein>
<evidence type="ECO:0000259" key="9">
    <source>
        <dbReference type="Pfam" id="PF00551"/>
    </source>
</evidence>
<dbReference type="EC" id="2.1.2.2" evidence="2"/>
<comment type="pathway">
    <text evidence="1">Purine metabolism; IMP biosynthesis via de novo pathway; N(2)-formyl-N(1)-(5-phospho-D-ribosyl)glycinamide from N(1)-(5-phospho-D-ribosyl)glycinamide (10-formyl THF route): step 1/1.</text>
</comment>
<name>X1SIF0_9ZZZZ</name>
<dbReference type="Gene3D" id="3.40.50.170">
    <property type="entry name" value="Formyl transferase, N-terminal domain"/>
    <property type="match status" value="1"/>
</dbReference>
<evidence type="ECO:0000256" key="4">
    <source>
        <dbReference type="ARBA" id="ARBA00022755"/>
    </source>
</evidence>
<dbReference type="PROSITE" id="PS00373">
    <property type="entry name" value="GART"/>
    <property type="match status" value="1"/>
</dbReference>
<organism evidence="10">
    <name type="scientific">marine sediment metagenome</name>
    <dbReference type="NCBI Taxonomy" id="412755"/>
    <lineage>
        <taxon>unclassified sequences</taxon>
        <taxon>metagenomes</taxon>
        <taxon>ecological metagenomes</taxon>
    </lineage>
</organism>
<reference evidence="10" key="1">
    <citation type="journal article" date="2014" name="Front. Microbiol.">
        <title>High frequency of phylogenetically diverse reductive dehalogenase-homologous genes in deep subseafloor sedimentary metagenomes.</title>
        <authorList>
            <person name="Kawai M."/>
            <person name="Futagami T."/>
            <person name="Toyoda A."/>
            <person name="Takaki Y."/>
            <person name="Nishi S."/>
            <person name="Hori S."/>
            <person name="Arai W."/>
            <person name="Tsubouchi T."/>
            <person name="Morono Y."/>
            <person name="Uchiyama I."/>
            <person name="Ito T."/>
            <person name="Fujiyama A."/>
            <person name="Inagaki F."/>
            <person name="Takami H."/>
        </authorList>
    </citation>
    <scope>NUCLEOTIDE SEQUENCE</scope>
    <source>
        <strain evidence="10">Expedition CK06-06</strain>
    </source>
</reference>
<comment type="catalytic activity">
    <reaction evidence="8">
        <text>N(1)-(5-phospho-beta-D-ribosyl)glycinamide + (6R)-10-formyltetrahydrofolate = N(2)-formyl-N(1)-(5-phospho-beta-D-ribosyl)glycinamide + (6S)-5,6,7,8-tetrahydrofolate + H(+)</text>
        <dbReference type="Rhea" id="RHEA:15053"/>
        <dbReference type="ChEBI" id="CHEBI:15378"/>
        <dbReference type="ChEBI" id="CHEBI:57453"/>
        <dbReference type="ChEBI" id="CHEBI:143788"/>
        <dbReference type="ChEBI" id="CHEBI:147286"/>
        <dbReference type="ChEBI" id="CHEBI:195366"/>
        <dbReference type="EC" id="2.1.2.2"/>
    </reaction>
</comment>
<dbReference type="PANTHER" id="PTHR43369">
    <property type="entry name" value="PHOSPHORIBOSYLGLYCINAMIDE FORMYLTRANSFERASE"/>
    <property type="match status" value="1"/>
</dbReference>
<dbReference type="GO" id="GO:0005829">
    <property type="term" value="C:cytosol"/>
    <property type="evidence" value="ECO:0007669"/>
    <property type="project" value="TreeGrafter"/>
</dbReference>
<evidence type="ECO:0000256" key="2">
    <source>
        <dbReference type="ARBA" id="ARBA00012254"/>
    </source>
</evidence>
<evidence type="ECO:0000256" key="8">
    <source>
        <dbReference type="ARBA" id="ARBA00047664"/>
    </source>
</evidence>
<dbReference type="SUPFAM" id="SSF53328">
    <property type="entry name" value="Formyltransferase"/>
    <property type="match status" value="1"/>
</dbReference>
<dbReference type="PROSITE" id="PS51257">
    <property type="entry name" value="PROKAR_LIPOPROTEIN"/>
    <property type="match status" value="1"/>
</dbReference>
<evidence type="ECO:0000313" key="10">
    <source>
        <dbReference type="EMBL" id="GAI92802.1"/>
    </source>
</evidence>
<keyword evidence="4" id="KW-0658">Purine biosynthesis</keyword>
<dbReference type="PANTHER" id="PTHR43369:SF2">
    <property type="entry name" value="PHOSPHORIBOSYLGLYCINAMIDE FORMYLTRANSFERASE"/>
    <property type="match status" value="1"/>
</dbReference>
<dbReference type="InterPro" id="IPR004607">
    <property type="entry name" value="GART"/>
</dbReference>
<dbReference type="EMBL" id="BARW01021857">
    <property type="protein sequence ID" value="GAI92802.1"/>
    <property type="molecule type" value="Genomic_DNA"/>
</dbReference>
<dbReference type="UniPathway" id="UPA00074">
    <property type="reaction ID" value="UER00126"/>
</dbReference>
<dbReference type="CDD" id="cd08645">
    <property type="entry name" value="FMT_core_GART"/>
    <property type="match status" value="1"/>
</dbReference>
<dbReference type="Pfam" id="PF00551">
    <property type="entry name" value="Formyl_trans_N"/>
    <property type="match status" value="1"/>
</dbReference>
<evidence type="ECO:0000256" key="5">
    <source>
        <dbReference type="ARBA" id="ARBA00038440"/>
    </source>
</evidence>
<sequence>MKNIAVLASGRGTNLQAIIENVGNGTLHAILACVISDNEDARVLERARKHNIKAIYLDPGPKKTWLIPEVEQNYVKTLQDHNVDLVCLAGFMRILKKPFLDAFAGRIINIHPALLPSFPGLNVQKKALDWGVKFSGCTVHFVDDTVDGGPIIVQAAVPVLDDDTPEKLAERILKEEWRIYTEAINLVLSGKYKIDGRRVIRTDDR</sequence>
<dbReference type="GO" id="GO:0004644">
    <property type="term" value="F:phosphoribosylglycinamide formyltransferase activity"/>
    <property type="evidence" value="ECO:0007669"/>
    <property type="project" value="UniProtKB-EC"/>
</dbReference>
<proteinExistence type="inferred from homology"/>
<keyword evidence="3" id="KW-0808">Transferase</keyword>
<dbReference type="InterPro" id="IPR001555">
    <property type="entry name" value="GART_AS"/>
</dbReference>
<gene>
    <name evidence="10" type="ORF">S12H4_36638</name>
</gene>
<feature type="domain" description="Formyl transferase N-terminal" evidence="9">
    <location>
        <begin position="2"/>
        <end position="184"/>
    </location>
</feature>
<evidence type="ECO:0000256" key="7">
    <source>
        <dbReference type="ARBA" id="ARBA00041682"/>
    </source>
</evidence>
<evidence type="ECO:0000256" key="3">
    <source>
        <dbReference type="ARBA" id="ARBA00022679"/>
    </source>
</evidence>
<dbReference type="InterPro" id="IPR036477">
    <property type="entry name" value="Formyl_transf_N_sf"/>
</dbReference>
<accession>X1SIF0</accession>